<organism evidence="6 7">
    <name type="scientific">Stenotrophomonas maltophilia</name>
    <name type="common">Pseudomonas maltophilia</name>
    <name type="synonym">Xanthomonas maltophilia</name>
    <dbReference type="NCBI Taxonomy" id="40324"/>
    <lineage>
        <taxon>Bacteria</taxon>
        <taxon>Pseudomonadati</taxon>
        <taxon>Pseudomonadota</taxon>
        <taxon>Gammaproteobacteria</taxon>
        <taxon>Lysobacterales</taxon>
        <taxon>Lysobacteraceae</taxon>
        <taxon>Stenotrophomonas</taxon>
        <taxon>Stenotrophomonas maltophilia group</taxon>
    </lineage>
</organism>
<evidence type="ECO:0000256" key="4">
    <source>
        <dbReference type="ARBA" id="ARBA00023163"/>
    </source>
</evidence>
<comment type="caution">
    <text evidence="6">The sequence shown here is derived from an EMBL/GenBank/DDBJ whole genome shotgun (WGS) entry which is preliminary data.</text>
</comment>
<keyword evidence="4" id="KW-0804">Transcription</keyword>
<sequence length="306" mass="33531">MDTLRTLQIFVRVVEAGSFSAVAQELGSTQSAVSKQVAALEQRLGTKLLVRITRSLALTDEGRDYFASVRRLVAELSEADALVGHRGQLLQGNLRLAASVGFGRLCLMPLIDTFLDHHREVRIDVRLDDGHVDLVEQGIDVAVRIGEMPDSGLLARRAGQSVREVLAHRRYLDRLPAGQALPAHPQDLLQHNCIVYTGTDMRRHWHLVAGEGSGEAPGTGYRMAVAGNLQTDSSEVVRTAVLAGMGVGYTPTWLFHEEIARGDVVRLLLAWSKPSPIYVVTPRERQHSAKMRAFMDHITAGLAKPG</sequence>
<comment type="similarity">
    <text evidence="1">Belongs to the LysR transcriptional regulatory family.</text>
</comment>
<dbReference type="InterPro" id="IPR036388">
    <property type="entry name" value="WH-like_DNA-bd_sf"/>
</dbReference>
<dbReference type="PROSITE" id="PS50931">
    <property type="entry name" value="HTH_LYSR"/>
    <property type="match status" value="1"/>
</dbReference>
<name>A0A7V8FDR7_STEMA</name>
<dbReference type="SUPFAM" id="SSF53850">
    <property type="entry name" value="Periplasmic binding protein-like II"/>
    <property type="match status" value="1"/>
</dbReference>
<dbReference type="InterPro" id="IPR000847">
    <property type="entry name" value="LysR_HTH_N"/>
</dbReference>
<evidence type="ECO:0000256" key="2">
    <source>
        <dbReference type="ARBA" id="ARBA00023015"/>
    </source>
</evidence>
<dbReference type="PANTHER" id="PTHR30537:SF80">
    <property type="entry name" value="TRANSCRIPTIONAL REGULATOR"/>
    <property type="match status" value="1"/>
</dbReference>
<dbReference type="Gene3D" id="3.40.190.290">
    <property type="match status" value="1"/>
</dbReference>
<evidence type="ECO:0000256" key="1">
    <source>
        <dbReference type="ARBA" id="ARBA00009437"/>
    </source>
</evidence>
<dbReference type="GO" id="GO:0003700">
    <property type="term" value="F:DNA-binding transcription factor activity"/>
    <property type="evidence" value="ECO:0007669"/>
    <property type="project" value="InterPro"/>
</dbReference>
<gene>
    <name evidence="6" type="primary">dmlR_23</name>
    <name evidence="6" type="ORF">GAK31_03539</name>
</gene>
<dbReference type="FunFam" id="1.10.10.10:FF:000001">
    <property type="entry name" value="LysR family transcriptional regulator"/>
    <property type="match status" value="1"/>
</dbReference>
<dbReference type="AlphaFoldDB" id="A0A7V8FDR7"/>
<dbReference type="EMBL" id="WNDS01000005">
    <property type="protein sequence ID" value="KAF1013390.1"/>
    <property type="molecule type" value="Genomic_DNA"/>
</dbReference>
<dbReference type="Gene3D" id="1.10.10.10">
    <property type="entry name" value="Winged helix-like DNA-binding domain superfamily/Winged helix DNA-binding domain"/>
    <property type="match status" value="1"/>
</dbReference>
<accession>A0A7V8FDR7</accession>
<evidence type="ECO:0000313" key="6">
    <source>
        <dbReference type="EMBL" id="KAF1013390.1"/>
    </source>
</evidence>
<protein>
    <submittedName>
        <fullName evidence="6">HTH-type transcriptional regulator DmlR</fullName>
    </submittedName>
</protein>
<dbReference type="Pfam" id="PF00126">
    <property type="entry name" value="HTH_1"/>
    <property type="match status" value="1"/>
</dbReference>
<feature type="domain" description="HTH lysR-type" evidence="5">
    <location>
        <begin position="1"/>
        <end position="59"/>
    </location>
</feature>
<dbReference type="CDD" id="cd08422">
    <property type="entry name" value="PBP2_CrgA_like"/>
    <property type="match status" value="1"/>
</dbReference>
<proteinExistence type="inferred from homology"/>
<dbReference type="InterPro" id="IPR005119">
    <property type="entry name" value="LysR_subst-bd"/>
</dbReference>
<reference evidence="7" key="1">
    <citation type="journal article" date="2020" name="MBio">
        <title>Horizontal gene transfer to a defensive symbiont with a reduced genome amongst a multipartite beetle microbiome.</title>
        <authorList>
            <person name="Waterworth S.C."/>
            <person name="Florez L.V."/>
            <person name="Rees E.R."/>
            <person name="Hertweck C."/>
            <person name="Kaltenpoth M."/>
            <person name="Kwan J.C."/>
        </authorList>
    </citation>
    <scope>NUCLEOTIDE SEQUENCE [LARGE SCALE GENOMIC DNA]</scope>
</reference>
<evidence type="ECO:0000256" key="3">
    <source>
        <dbReference type="ARBA" id="ARBA00023125"/>
    </source>
</evidence>
<dbReference type="PRINTS" id="PR00039">
    <property type="entry name" value="HTHLYSR"/>
</dbReference>
<dbReference type="InterPro" id="IPR058163">
    <property type="entry name" value="LysR-type_TF_proteobact-type"/>
</dbReference>
<dbReference type="InterPro" id="IPR036390">
    <property type="entry name" value="WH_DNA-bd_sf"/>
</dbReference>
<keyword evidence="3" id="KW-0238">DNA-binding</keyword>
<dbReference type="GO" id="GO:0003677">
    <property type="term" value="F:DNA binding"/>
    <property type="evidence" value="ECO:0007669"/>
    <property type="project" value="UniProtKB-KW"/>
</dbReference>
<dbReference type="Pfam" id="PF03466">
    <property type="entry name" value="LysR_substrate"/>
    <property type="match status" value="1"/>
</dbReference>
<evidence type="ECO:0000313" key="7">
    <source>
        <dbReference type="Proteomes" id="UP000487117"/>
    </source>
</evidence>
<evidence type="ECO:0000259" key="5">
    <source>
        <dbReference type="PROSITE" id="PS50931"/>
    </source>
</evidence>
<dbReference type="PANTHER" id="PTHR30537">
    <property type="entry name" value="HTH-TYPE TRANSCRIPTIONAL REGULATOR"/>
    <property type="match status" value="1"/>
</dbReference>
<keyword evidence="2" id="KW-0805">Transcription regulation</keyword>
<dbReference type="Proteomes" id="UP000487117">
    <property type="component" value="Unassembled WGS sequence"/>
</dbReference>
<dbReference type="SUPFAM" id="SSF46785">
    <property type="entry name" value="Winged helix' DNA-binding domain"/>
    <property type="match status" value="1"/>
</dbReference>